<dbReference type="Pfam" id="PF01650">
    <property type="entry name" value="Peptidase_C13"/>
    <property type="match status" value="1"/>
</dbReference>
<dbReference type="KEGG" id="ovi:T265_15164"/>
<evidence type="ECO:0000256" key="1">
    <source>
        <dbReference type="ARBA" id="ARBA00009941"/>
    </source>
</evidence>
<comment type="similarity">
    <text evidence="1">Belongs to the peptidase C13 family.</text>
</comment>
<evidence type="ECO:0000313" key="4">
    <source>
        <dbReference type="Proteomes" id="UP000054324"/>
    </source>
</evidence>
<dbReference type="PANTHER" id="PTHR12000">
    <property type="entry name" value="HEMOGLOBINASE FAMILY MEMBER"/>
    <property type="match status" value="1"/>
</dbReference>
<dbReference type="EMBL" id="KL596993">
    <property type="protein sequence ID" value="KER21116.1"/>
    <property type="molecule type" value="Genomic_DNA"/>
</dbReference>
<feature type="active site" evidence="2">
    <location>
        <position position="94"/>
    </location>
</feature>
<dbReference type="MEROPS" id="C13.007"/>
<dbReference type="GO" id="GO:0005773">
    <property type="term" value="C:vacuole"/>
    <property type="evidence" value="ECO:0007669"/>
    <property type="project" value="GOC"/>
</dbReference>
<dbReference type="GeneID" id="20329329"/>
<dbReference type="PANTHER" id="PTHR12000:SF42">
    <property type="entry name" value="LEGUMAIN"/>
    <property type="match status" value="1"/>
</dbReference>
<protein>
    <recommendedName>
        <fullName evidence="5">Peptidase C13 family protein</fullName>
    </recommendedName>
</protein>
<reference evidence="3 4" key="1">
    <citation type="submission" date="2013-11" db="EMBL/GenBank/DDBJ databases">
        <title>Opisthorchis viverrini - life in the bile duct.</title>
        <authorList>
            <person name="Young N.D."/>
            <person name="Nagarajan N."/>
            <person name="Lin S.J."/>
            <person name="Korhonen P.K."/>
            <person name="Jex A.R."/>
            <person name="Hall R.S."/>
            <person name="Safavi-Hemami H."/>
            <person name="Kaewkong W."/>
            <person name="Bertrand D."/>
            <person name="Gao S."/>
            <person name="Seet Q."/>
            <person name="Wongkham S."/>
            <person name="Teh B.T."/>
            <person name="Wongkham C."/>
            <person name="Intapan P.M."/>
            <person name="Maleewong W."/>
            <person name="Yang X."/>
            <person name="Hu M."/>
            <person name="Wang Z."/>
            <person name="Hofmann A."/>
            <person name="Sternberg P.W."/>
            <person name="Tan P."/>
            <person name="Wang J."/>
            <person name="Gasser R.B."/>
        </authorList>
    </citation>
    <scope>NUCLEOTIDE SEQUENCE [LARGE SCALE GENOMIC DNA]</scope>
</reference>
<organism evidence="3 4">
    <name type="scientific">Opisthorchis viverrini</name>
    <name type="common">Southeast Asian liver fluke</name>
    <dbReference type="NCBI Taxonomy" id="6198"/>
    <lineage>
        <taxon>Eukaryota</taxon>
        <taxon>Metazoa</taxon>
        <taxon>Spiralia</taxon>
        <taxon>Lophotrochozoa</taxon>
        <taxon>Platyhelminthes</taxon>
        <taxon>Trematoda</taxon>
        <taxon>Digenea</taxon>
        <taxon>Opisthorchiida</taxon>
        <taxon>Opisthorchiata</taxon>
        <taxon>Opisthorchiidae</taxon>
        <taxon>Opisthorchis</taxon>
    </lineage>
</organism>
<keyword evidence="4" id="KW-1185">Reference proteome</keyword>
<gene>
    <name evidence="3" type="ORF">T265_15164</name>
</gene>
<evidence type="ECO:0008006" key="5">
    <source>
        <dbReference type="Google" id="ProtNLM"/>
    </source>
</evidence>
<dbReference type="InterPro" id="IPR001096">
    <property type="entry name" value="Peptidase_C13"/>
</dbReference>
<accession>A0A074Z238</accession>
<dbReference type="AlphaFoldDB" id="A0A074Z238"/>
<dbReference type="Proteomes" id="UP000054324">
    <property type="component" value="Unassembled WGS sequence"/>
</dbReference>
<evidence type="ECO:0000256" key="2">
    <source>
        <dbReference type="PIRSR" id="PIRSR019663-1"/>
    </source>
</evidence>
<proteinExistence type="inferred from homology"/>
<dbReference type="GO" id="GO:0051603">
    <property type="term" value="P:proteolysis involved in protein catabolic process"/>
    <property type="evidence" value="ECO:0007669"/>
    <property type="project" value="TreeGrafter"/>
</dbReference>
<sequence>PLVFFLSDQRVNFSQKTLCHFSFFHSRNPFKGEVFHDYVHEDIYQGVKIDYRGKDVTRDNFVKVLKGDEKLAANKKKVLKSGPDDNVFIFYSGHGGVSFITLLEEEFMLLSLGHRHLTRMFVLLLRQLHAVELNGILAHMHSKKKYNKMVLYVGACFSGSLFRNILPRNVGIYVTTSAKENEKSWSIHCDDIDIDACLASEYAYAWISDSEYHDLKRRTLDQQYEEVKKRLADSHAMKYGEMAIGNLPVGKFQGHYNLPMQRNDGTILRNAVHRKPSLQAHLFSKSRRIMEATREQDQEAAWRKLRRAIQVREVAHHTPHLMALCKAGYMAQTLIDSVYNVCS</sequence>
<dbReference type="OrthoDB" id="192611at2759"/>
<dbReference type="RefSeq" id="XP_009175143.1">
    <property type="nucleotide sequence ID" value="XM_009176879.1"/>
</dbReference>
<dbReference type="GO" id="GO:0006624">
    <property type="term" value="P:vacuolar protein processing"/>
    <property type="evidence" value="ECO:0007669"/>
    <property type="project" value="TreeGrafter"/>
</dbReference>
<name>A0A074Z238_OPIVI</name>
<dbReference type="PIRSF" id="PIRSF019663">
    <property type="entry name" value="Legumain"/>
    <property type="match status" value="1"/>
</dbReference>
<dbReference type="PRINTS" id="PR00776">
    <property type="entry name" value="HEMOGLOBNASE"/>
</dbReference>
<dbReference type="CTD" id="20329329"/>
<evidence type="ECO:0000313" key="3">
    <source>
        <dbReference type="EMBL" id="KER21116.1"/>
    </source>
</evidence>
<feature type="non-terminal residue" evidence="3">
    <location>
        <position position="1"/>
    </location>
</feature>
<feature type="active site" description="Nucleophile" evidence="2">
    <location>
        <position position="156"/>
    </location>
</feature>
<dbReference type="Gene3D" id="3.40.50.1460">
    <property type="match status" value="1"/>
</dbReference>
<dbReference type="GO" id="GO:0004197">
    <property type="term" value="F:cysteine-type endopeptidase activity"/>
    <property type="evidence" value="ECO:0007669"/>
    <property type="project" value="TreeGrafter"/>
</dbReference>